<dbReference type="RefSeq" id="WP_307782606.1">
    <property type="nucleotide sequence ID" value="NZ_JAFBCM010000001.1"/>
</dbReference>
<accession>A0ABV7YLT7</accession>
<feature type="binding site" evidence="3">
    <location>
        <position position="226"/>
    </location>
    <ligand>
        <name>Mg(2+)</name>
        <dbReference type="ChEBI" id="CHEBI:18420"/>
    </ligand>
</feature>
<proteinExistence type="inferred from homology"/>
<dbReference type="Pfam" id="PF01255">
    <property type="entry name" value="Prenyltransf"/>
    <property type="match status" value="1"/>
</dbReference>
<keyword evidence="5" id="KW-1185">Reference proteome</keyword>
<keyword evidence="3" id="KW-0460">Magnesium</keyword>
<reference evidence="5" key="1">
    <citation type="journal article" date="2019" name="Int. J. Syst. Evol. Microbiol.">
        <title>The Global Catalogue of Microorganisms (GCM) 10K type strain sequencing project: providing services to taxonomists for standard genome sequencing and annotation.</title>
        <authorList>
            <consortium name="The Broad Institute Genomics Platform"/>
            <consortium name="The Broad Institute Genome Sequencing Center for Infectious Disease"/>
            <person name="Wu L."/>
            <person name="Ma J."/>
        </authorList>
    </citation>
    <scope>NUCLEOTIDE SEQUENCE [LARGE SCALE GENOMIC DNA]</scope>
    <source>
        <strain evidence="5">CGMCC 4.7241</strain>
    </source>
</reference>
<feature type="active site" description="Proton acceptor" evidence="3">
    <location>
        <position position="82"/>
    </location>
</feature>
<evidence type="ECO:0000256" key="2">
    <source>
        <dbReference type="ARBA" id="ARBA00038453"/>
    </source>
</evidence>
<gene>
    <name evidence="4" type="primary">uppS</name>
    <name evidence="4" type="ORF">ACFOUW_33740</name>
</gene>
<dbReference type="HAMAP" id="MF_01139">
    <property type="entry name" value="ISPT"/>
    <property type="match status" value="1"/>
</dbReference>
<evidence type="ECO:0000256" key="1">
    <source>
        <dbReference type="ARBA" id="ARBA00022679"/>
    </source>
</evidence>
<dbReference type="InterPro" id="IPR036424">
    <property type="entry name" value="UPP_synth-like_sf"/>
</dbReference>
<dbReference type="InterPro" id="IPR001441">
    <property type="entry name" value="UPP_synth-like"/>
</dbReference>
<keyword evidence="3" id="KW-0479">Metal-binding</keyword>
<dbReference type="PROSITE" id="PS01066">
    <property type="entry name" value="UPP_SYNTHASE"/>
    <property type="match status" value="1"/>
</dbReference>
<comment type="subunit">
    <text evidence="3">Homodimer.</text>
</comment>
<feature type="binding site" evidence="3">
    <location>
        <begin position="213"/>
        <end position="215"/>
    </location>
    <ligand>
        <name>substrate</name>
    </ligand>
</feature>
<feature type="active site" evidence="3">
    <location>
        <position position="33"/>
    </location>
</feature>
<evidence type="ECO:0000313" key="5">
    <source>
        <dbReference type="Proteomes" id="UP001595699"/>
    </source>
</evidence>
<comment type="similarity">
    <text evidence="2">Belongs to the UPP synthase family. Z-FPP synthase subfamily.</text>
</comment>
<dbReference type="SUPFAM" id="SSF64005">
    <property type="entry name" value="Undecaprenyl diphosphate synthase"/>
    <property type="match status" value="1"/>
</dbReference>
<dbReference type="NCBIfam" id="TIGR00055">
    <property type="entry name" value="uppS"/>
    <property type="match status" value="1"/>
</dbReference>
<dbReference type="PANTHER" id="PTHR10291">
    <property type="entry name" value="DEHYDRODOLICHYL DIPHOSPHATE SYNTHASE FAMILY MEMBER"/>
    <property type="match status" value="1"/>
</dbReference>
<feature type="binding site" evidence="3">
    <location>
        <position position="86"/>
    </location>
    <ligand>
        <name>substrate</name>
    </ligand>
</feature>
<feature type="binding site" evidence="3">
    <location>
        <position position="38"/>
    </location>
    <ligand>
        <name>substrate</name>
    </ligand>
</feature>
<organism evidence="4 5">
    <name type="scientific">Tenggerimyces flavus</name>
    <dbReference type="NCBI Taxonomy" id="1708749"/>
    <lineage>
        <taxon>Bacteria</taxon>
        <taxon>Bacillati</taxon>
        <taxon>Actinomycetota</taxon>
        <taxon>Actinomycetes</taxon>
        <taxon>Propionibacteriales</taxon>
        <taxon>Nocardioidaceae</taxon>
        <taxon>Tenggerimyces</taxon>
    </lineage>
</organism>
<comment type="cofactor">
    <cofactor evidence="3">
        <name>Mg(2+)</name>
        <dbReference type="ChEBI" id="CHEBI:18420"/>
    </cofactor>
    <text evidence="3">Binds 2 magnesium ions per subunit.</text>
</comment>
<feature type="binding site" evidence="3">
    <location>
        <position position="33"/>
    </location>
    <ligand>
        <name>Mg(2+)</name>
        <dbReference type="ChEBI" id="CHEBI:18420"/>
    </ligand>
</feature>
<dbReference type="EC" id="2.5.1.-" evidence="3"/>
<dbReference type="Proteomes" id="UP001595699">
    <property type="component" value="Unassembled WGS sequence"/>
</dbReference>
<feature type="binding site" evidence="3">
    <location>
        <position position="207"/>
    </location>
    <ligand>
        <name>substrate</name>
    </ligand>
</feature>
<comment type="caution">
    <text evidence="3">Lacks conserved residue(s) required for the propagation of feature annotation.</text>
</comment>
<evidence type="ECO:0000313" key="4">
    <source>
        <dbReference type="EMBL" id="MFC3765838.1"/>
    </source>
</evidence>
<sequence length="254" mass="28795">MILRNALYAIYARRLRRQLAGGPMPKHVALVIDGNRRWAKQVGLANPSLGHKAGAEHIERVLEWSADLGIRHVTIFVASLDNLRKRGDDEVRFLMELVEAVITERLVHRRGRWQVRVAGRLDALPDSTAYALKHAVDLTAERDTDSEVTIAIGYDGRTEIADAFRSLLDDAARHGRSLEDLAQTITPDDLAAHLYTSGQPDPDLVIRTSGERRMSSFLLWQAARSELYFCDVYWPGFRYVDFLRALRSYAARSR</sequence>
<evidence type="ECO:0000256" key="3">
    <source>
        <dbReference type="HAMAP-Rule" id="MF_01139"/>
    </source>
</evidence>
<dbReference type="PANTHER" id="PTHR10291:SF43">
    <property type="entry name" value="DEHYDRODOLICHYL DIPHOSPHATE SYNTHASE COMPLEX SUBUNIT DHDDS"/>
    <property type="match status" value="1"/>
</dbReference>
<feature type="binding site" evidence="3">
    <location>
        <begin position="79"/>
        <end position="81"/>
    </location>
    <ligand>
        <name>substrate</name>
    </ligand>
</feature>
<feature type="binding site" evidence="3">
    <location>
        <position position="51"/>
    </location>
    <ligand>
        <name>substrate</name>
    </ligand>
</feature>
<comment type="caution">
    <text evidence="4">The sequence shown here is derived from an EMBL/GenBank/DDBJ whole genome shotgun (WGS) entry which is preliminary data.</text>
</comment>
<feature type="binding site" evidence="3">
    <location>
        <begin position="34"/>
        <end position="37"/>
    </location>
    <ligand>
        <name>substrate</name>
    </ligand>
</feature>
<protein>
    <recommendedName>
        <fullName evidence="3">Isoprenyl transferase</fullName>
        <ecNumber evidence="3">2.5.1.-</ecNumber>
    </recommendedName>
</protein>
<name>A0ABV7YLT7_9ACTN</name>
<comment type="function">
    <text evidence="3">Catalyzes the condensation of isopentenyl diphosphate (IPP) with allylic pyrophosphates generating different type of terpenoids.</text>
</comment>
<dbReference type="EMBL" id="JBHRZH010000043">
    <property type="protein sequence ID" value="MFC3765838.1"/>
    <property type="molecule type" value="Genomic_DNA"/>
</dbReference>
<dbReference type="GO" id="GO:0016740">
    <property type="term" value="F:transferase activity"/>
    <property type="evidence" value="ECO:0007669"/>
    <property type="project" value="UniProtKB-KW"/>
</dbReference>
<dbReference type="Gene3D" id="3.40.1180.10">
    <property type="entry name" value="Decaprenyl diphosphate synthase-like"/>
    <property type="match status" value="1"/>
</dbReference>
<dbReference type="CDD" id="cd00475">
    <property type="entry name" value="Cis_IPPS"/>
    <property type="match status" value="1"/>
</dbReference>
<dbReference type="InterPro" id="IPR018520">
    <property type="entry name" value="UPP_synth-like_CS"/>
</dbReference>
<keyword evidence="1 3" id="KW-0808">Transferase</keyword>